<keyword evidence="3" id="KW-1185">Reference proteome</keyword>
<dbReference type="EMBL" id="FMUH01000002">
    <property type="protein sequence ID" value="SCX47399.1"/>
    <property type="molecule type" value="Genomic_DNA"/>
</dbReference>
<evidence type="ECO:0000313" key="2">
    <source>
        <dbReference type="EMBL" id="SCX47399.1"/>
    </source>
</evidence>
<dbReference type="STRING" id="1960309.SAMN03159343_1993"/>
<name>A0A1G4Y1Z1_9ACTN</name>
<proteinExistence type="predicted"/>
<feature type="compositionally biased region" description="Low complexity" evidence="1">
    <location>
        <begin position="241"/>
        <end position="251"/>
    </location>
</feature>
<dbReference type="OrthoDB" id="3350465at2"/>
<evidence type="ECO:0000256" key="1">
    <source>
        <dbReference type="SAM" id="MobiDB-lite"/>
    </source>
</evidence>
<accession>A0A1G4Y1Z1</accession>
<feature type="compositionally biased region" description="Acidic residues" evidence="1">
    <location>
        <begin position="221"/>
        <end position="240"/>
    </location>
</feature>
<sequence length="448" mass="47683">MARPSIVPIALTLDDRTGYTLWAPPWEEDGEEWQAFLGNSEGETAVVHLFPTPDALAAFCRTSTDHDLADHPVWPVVAGLGAADVTPDDDHRYDLDGVYDVVADNPDRWAVDELAATFEIAGRIAECCDTAPDDDEDEDEDETAFESVAELMAKPEVALLSLGIDAFVGRAGEEAWIRLGGAVDELWEDVVEELDEHLDWTGAGTADPDDYPSAAESEVAVPDEDDDEDDAEPAEDDDEPAATAAPTSAISSPSRIAADPVAVAAAAGFWEGVGILPVEVVVPEGAGLTLRCYVEDESRFLGADGEVFLFASPAELAAFAHGDEDHDLTEIASWPEVADTDTLPLPVDQDRYDLVEVGEVLAEVADGAAGLVDHSVLVQPVEGVRDLAEYAGLTRVDELLAASTPLGQAVARAEREPGAALRAEDAAVLTGPWDELVREVSTALVFRD</sequence>
<protein>
    <submittedName>
        <fullName evidence="2">Uncharacterized protein</fullName>
    </submittedName>
</protein>
<organism evidence="2 3">
    <name type="scientific">Klenkia marina</name>
    <dbReference type="NCBI Taxonomy" id="1960309"/>
    <lineage>
        <taxon>Bacteria</taxon>
        <taxon>Bacillati</taxon>
        <taxon>Actinomycetota</taxon>
        <taxon>Actinomycetes</taxon>
        <taxon>Geodermatophilales</taxon>
        <taxon>Geodermatophilaceae</taxon>
        <taxon>Klenkia</taxon>
    </lineage>
</organism>
<dbReference type="Proteomes" id="UP000198981">
    <property type="component" value="Unassembled WGS sequence"/>
</dbReference>
<evidence type="ECO:0000313" key="3">
    <source>
        <dbReference type="Proteomes" id="UP000198981"/>
    </source>
</evidence>
<feature type="region of interest" description="Disordered" evidence="1">
    <location>
        <begin position="200"/>
        <end position="251"/>
    </location>
</feature>
<dbReference type="RefSeq" id="WP_092802804.1">
    <property type="nucleotide sequence ID" value="NZ_FMUH01000002.1"/>
</dbReference>
<reference evidence="3" key="1">
    <citation type="submission" date="2016-10" db="EMBL/GenBank/DDBJ databases">
        <authorList>
            <person name="Varghese N."/>
            <person name="Submissions S."/>
        </authorList>
    </citation>
    <scope>NUCLEOTIDE SEQUENCE [LARGE SCALE GENOMIC DNA]</scope>
    <source>
        <strain evidence="3">DSM 45722</strain>
    </source>
</reference>
<gene>
    <name evidence="2" type="ORF">SAMN03159343_1993</name>
</gene>
<dbReference type="AlphaFoldDB" id="A0A1G4Y1Z1"/>